<evidence type="ECO:0000313" key="10">
    <source>
        <dbReference type="Proteomes" id="UP001152747"/>
    </source>
</evidence>
<organism evidence="9 10">
    <name type="scientific">Caenorhabditis angaria</name>
    <dbReference type="NCBI Taxonomy" id="860376"/>
    <lineage>
        <taxon>Eukaryota</taxon>
        <taxon>Metazoa</taxon>
        <taxon>Ecdysozoa</taxon>
        <taxon>Nematoda</taxon>
        <taxon>Chromadorea</taxon>
        <taxon>Rhabditida</taxon>
        <taxon>Rhabditina</taxon>
        <taxon>Rhabditomorpha</taxon>
        <taxon>Rhabditoidea</taxon>
        <taxon>Rhabditidae</taxon>
        <taxon>Peloderinae</taxon>
        <taxon>Caenorhabditis</taxon>
    </lineage>
</organism>
<gene>
    <name evidence="9" type="ORF">CAMP_LOCUS13992</name>
</gene>
<comment type="cofactor">
    <cofactor evidence="1">
        <name>Fe(2+)</name>
        <dbReference type="ChEBI" id="CHEBI:29033"/>
    </cofactor>
</comment>
<dbReference type="OrthoDB" id="47172at2759"/>
<accession>A0A9P1ISN7</accession>
<feature type="domain" description="JmjC" evidence="7">
    <location>
        <begin position="418"/>
        <end position="498"/>
    </location>
</feature>
<dbReference type="Gene3D" id="3.40.630.30">
    <property type="match status" value="1"/>
</dbReference>
<evidence type="ECO:0000259" key="7">
    <source>
        <dbReference type="PROSITE" id="PS51184"/>
    </source>
</evidence>
<feature type="domain" description="N-acetyltransferase" evidence="8">
    <location>
        <begin position="1"/>
        <end position="148"/>
    </location>
</feature>
<dbReference type="EMBL" id="CANHGI010000005">
    <property type="protein sequence ID" value="CAI5451355.1"/>
    <property type="molecule type" value="Genomic_DNA"/>
</dbReference>
<dbReference type="Pfam" id="PF13673">
    <property type="entry name" value="Acetyltransf_10"/>
    <property type="match status" value="1"/>
</dbReference>
<dbReference type="Pfam" id="PF13621">
    <property type="entry name" value="Cupin_8"/>
    <property type="match status" value="1"/>
</dbReference>
<evidence type="ECO:0000256" key="5">
    <source>
        <dbReference type="ARBA" id="ARBA00023004"/>
    </source>
</evidence>
<name>A0A9P1ISN7_9PELO</name>
<dbReference type="InterPro" id="IPR041667">
    <property type="entry name" value="Cupin_8"/>
</dbReference>
<dbReference type="CDD" id="cd04301">
    <property type="entry name" value="NAT_SF"/>
    <property type="match status" value="1"/>
</dbReference>
<dbReference type="PANTHER" id="PTHR12461">
    <property type="entry name" value="HYPOXIA-INDUCIBLE FACTOR 1 ALPHA INHIBITOR-RELATED"/>
    <property type="match status" value="1"/>
</dbReference>
<dbReference type="AlphaFoldDB" id="A0A9P1ISN7"/>
<evidence type="ECO:0000256" key="4">
    <source>
        <dbReference type="ARBA" id="ARBA00023002"/>
    </source>
</evidence>
<evidence type="ECO:0008006" key="11">
    <source>
        <dbReference type="Google" id="ProtNLM"/>
    </source>
</evidence>
<comment type="subcellular location">
    <subcellularLocation>
        <location evidence="2">Nucleus</location>
    </subcellularLocation>
</comment>
<evidence type="ECO:0000313" key="9">
    <source>
        <dbReference type="EMBL" id="CAI5451355.1"/>
    </source>
</evidence>
<evidence type="ECO:0000256" key="1">
    <source>
        <dbReference type="ARBA" id="ARBA00001954"/>
    </source>
</evidence>
<sequence>MEYKRVLFDEYRDQISDVRRKVFIEEQKCPVHTEWNEQEDADSIYFICLKGERVVGIARIRNVGKDLRKLERVAVLNEFRRRGICSELIRNAMIYVQTTQPDASIYAYAQVYAIQVYVNLGFSVISNVWVEDETFLRHQTIFWSHPQAVQRFLENEKARSPESIEGLQEYDVHHPKMIAKIEKYKERLENFGNLQTLHLHLDDWIISRILRQRFGRFANISFSSENFEKEYEFLAGLADEKLNTGHFNEVDENWRIFYSLVSYVKCVHLFENGNYEEAINLADKGLCMGRIDEEKVAFRKLAYIIHSCLDVPKIKIHPKFLEILKSKKFSTNNPIAEFQEEDGFEKLIEAVQNQKPVIIRNFAKNMNAFDKWSFEFLLSELHSRTFPVEIGSKYSDENWSQKMMSFSDFLKNEENETVYLAQHRIFDQVPSLKEDLIIPDVCFLTEENPENIDINMWCGPSGTVSPLHTDPRNNVFVQIFGSKIVKMVDPKESEFVYP</sequence>
<evidence type="ECO:0000256" key="6">
    <source>
        <dbReference type="ARBA" id="ARBA00023242"/>
    </source>
</evidence>
<reference evidence="9" key="1">
    <citation type="submission" date="2022-11" db="EMBL/GenBank/DDBJ databases">
        <authorList>
            <person name="Kikuchi T."/>
        </authorList>
    </citation>
    <scope>NUCLEOTIDE SEQUENCE</scope>
    <source>
        <strain evidence="9">PS1010</strain>
    </source>
</reference>
<keyword evidence="4" id="KW-0560">Oxidoreductase</keyword>
<keyword evidence="5" id="KW-0408">Iron</keyword>
<protein>
    <recommendedName>
        <fullName evidence="11">N-acetyltransferase domain-containing protein</fullName>
    </recommendedName>
</protein>
<proteinExistence type="predicted"/>
<dbReference type="InterPro" id="IPR003347">
    <property type="entry name" value="JmjC_dom"/>
</dbReference>
<comment type="caution">
    <text evidence="9">The sequence shown here is derived from an EMBL/GenBank/DDBJ whole genome shotgun (WGS) entry which is preliminary data.</text>
</comment>
<dbReference type="PROSITE" id="PS51186">
    <property type="entry name" value="GNAT"/>
    <property type="match status" value="1"/>
</dbReference>
<dbReference type="GO" id="GO:0046872">
    <property type="term" value="F:metal ion binding"/>
    <property type="evidence" value="ECO:0007669"/>
    <property type="project" value="UniProtKB-KW"/>
</dbReference>
<dbReference type="PROSITE" id="PS51184">
    <property type="entry name" value="JMJC"/>
    <property type="match status" value="1"/>
</dbReference>
<dbReference type="PANTHER" id="PTHR12461:SF106">
    <property type="entry name" value="BIFUNCTIONAL PEPTIDASE AND ARGINYL-HYDROXYLASE JMJD5"/>
    <property type="match status" value="1"/>
</dbReference>
<keyword evidence="10" id="KW-1185">Reference proteome</keyword>
<evidence type="ECO:0000256" key="2">
    <source>
        <dbReference type="ARBA" id="ARBA00004123"/>
    </source>
</evidence>
<dbReference type="InterPro" id="IPR016181">
    <property type="entry name" value="Acyl_CoA_acyltransferase"/>
</dbReference>
<keyword evidence="6" id="KW-0539">Nucleus</keyword>
<evidence type="ECO:0000259" key="8">
    <source>
        <dbReference type="PROSITE" id="PS51186"/>
    </source>
</evidence>
<dbReference type="GO" id="GO:0005634">
    <property type="term" value="C:nucleus"/>
    <property type="evidence" value="ECO:0007669"/>
    <property type="project" value="UniProtKB-SubCell"/>
</dbReference>
<dbReference type="GO" id="GO:0016747">
    <property type="term" value="F:acyltransferase activity, transferring groups other than amino-acyl groups"/>
    <property type="evidence" value="ECO:0007669"/>
    <property type="project" value="InterPro"/>
</dbReference>
<dbReference type="InterPro" id="IPR000182">
    <property type="entry name" value="GNAT_dom"/>
</dbReference>
<evidence type="ECO:0000256" key="3">
    <source>
        <dbReference type="ARBA" id="ARBA00022723"/>
    </source>
</evidence>
<dbReference type="GO" id="GO:0051864">
    <property type="term" value="F:histone H3K36 demethylase activity"/>
    <property type="evidence" value="ECO:0007669"/>
    <property type="project" value="TreeGrafter"/>
</dbReference>
<dbReference type="SUPFAM" id="SSF55729">
    <property type="entry name" value="Acyl-CoA N-acyltransferases (Nat)"/>
    <property type="match status" value="1"/>
</dbReference>
<dbReference type="Proteomes" id="UP001152747">
    <property type="component" value="Unassembled WGS sequence"/>
</dbReference>
<dbReference type="SUPFAM" id="SSF51197">
    <property type="entry name" value="Clavaminate synthase-like"/>
    <property type="match status" value="1"/>
</dbReference>
<keyword evidence="3" id="KW-0479">Metal-binding</keyword>
<dbReference type="Gene3D" id="2.60.120.650">
    <property type="entry name" value="Cupin"/>
    <property type="match status" value="1"/>
</dbReference>